<feature type="compositionally biased region" description="Basic and acidic residues" evidence="1">
    <location>
        <begin position="1"/>
        <end position="22"/>
    </location>
</feature>
<dbReference type="Pfam" id="PF11387">
    <property type="entry name" value="DUF2795"/>
    <property type="match status" value="1"/>
</dbReference>
<evidence type="ECO:0000256" key="1">
    <source>
        <dbReference type="SAM" id="MobiDB-lite"/>
    </source>
</evidence>
<dbReference type="EMBL" id="BSTK01000002">
    <property type="protein sequence ID" value="GLY83159.1"/>
    <property type="molecule type" value="Genomic_DNA"/>
</dbReference>
<organism evidence="2 3">
    <name type="scientific">Actinoallomurus iriomotensis</name>
    <dbReference type="NCBI Taxonomy" id="478107"/>
    <lineage>
        <taxon>Bacteria</taxon>
        <taxon>Bacillati</taxon>
        <taxon>Actinomycetota</taxon>
        <taxon>Actinomycetes</taxon>
        <taxon>Streptosporangiales</taxon>
        <taxon>Thermomonosporaceae</taxon>
        <taxon>Actinoallomurus</taxon>
    </lineage>
</organism>
<proteinExistence type="predicted"/>
<name>A0A9W6RX71_9ACTN</name>
<dbReference type="RefSeq" id="WP_285567326.1">
    <property type="nucleotide sequence ID" value="NZ_BSTK01000002.1"/>
</dbReference>
<protein>
    <recommendedName>
        <fullName evidence="4">DUF2795 domain-containing protein</fullName>
    </recommendedName>
</protein>
<dbReference type="AlphaFoldDB" id="A0A9W6RX71"/>
<reference evidence="2" key="1">
    <citation type="submission" date="2023-03" db="EMBL/GenBank/DDBJ databases">
        <title>Actinoallomurus iriomotensis NBRC 103684.</title>
        <authorList>
            <person name="Ichikawa N."/>
            <person name="Sato H."/>
            <person name="Tonouchi N."/>
        </authorList>
    </citation>
    <scope>NUCLEOTIDE SEQUENCE</scope>
    <source>
        <strain evidence="2">NBRC 103684</strain>
    </source>
</reference>
<sequence length="135" mass="14257">MGDKSDKHGARLDDQLRHETEGLVRGGGPTHAERGNDPEPVETDEGRDPTAASSSRTVGAPPGMSPEDVAARSEFAKVLAGARYPATPDQLSAHVADEGAPDAAVRALGDLPKRQYDGLPEVMDALGYGHETERF</sequence>
<feature type="region of interest" description="Disordered" evidence="1">
    <location>
        <begin position="1"/>
        <end position="70"/>
    </location>
</feature>
<dbReference type="InterPro" id="IPR021527">
    <property type="entry name" value="DUF2795"/>
</dbReference>
<keyword evidence="3" id="KW-1185">Reference proteome</keyword>
<evidence type="ECO:0000313" key="3">
    <source>
        <dbReference type="Proteomes" id="UP001165074"/>
    </source>
</evidence>
<accession>A0A9W6RX71</accession>
<evidence type="ECO:0008006" key="4">
    <source>
        <dbReference type="Google" id="ProtNLM"/>
    </source>
</evidence>
<comment type="caution">
    <text evidence="2">The sequence shown here is derived from an EMBL/GenBank/DDBJ whole genome shotgun (WGS) entry which is preliminary data.</text>
</comment>
<gene>
    <name evidence="2" type="ORF">Airi02_010890</name>
</gene>
<dbReference type="Proteomes" id="UP001165074">
    <property type="component" value="Unassembled WGS sequence"/>
</dbReference>
<evidence type="ECO:0000313" key="2">
    <source>
        <dbReference type="EMBL" id="GLY83159.1"/>
    </source>
</evidence>